<proteinExistence type="predicted"/>
<dbReference type="AlphaFoldDB" id="A0A1H3GGT0"/>
<evidence type="ECO:0000313" key="1">
    <source>
        <dbReference type="EMBL" id="SDY01509.1"/>
    </source>
</evidence>
<gene>
    <name evidence="1" type="ORF">SAMN05421736_101143</name>
</gene>
<reference evidence="2" key="1">
    <citation type="submission" date="2016-10" db="EMBL/GenBank/DDBJ databases">
        <authorList>
            <person name="Varghese N."/>
            <person name="Submissions S."/>
        </authorList>
    </citation>
    <scope>NUCLEOTIDE SEQUENCE [LARGE SCALE GENOMIC DNA]</scope>
    <source>
        <strain evidence="2">SP</strain>
    </source>
</reference>
<accession>A0A1H3GGT0</accession>
<sequence length="44" mass="5196">MRATATFGFINDNATHYVKGNVKEKWHRFSTTHPNMPGYAWHQF</sequence>
<dbReference type="Proteomes" id="UP000198935">
    <property type="component" value="Unassembled WGS sequence"/>
</dbReference>
<evidence type="ECO:0000313" key="2">
    <source>
        <dbReference type="Proteomes" id="UP000198935"/>
    </source>
</evidence>
<name>A0A1H3GGT0_9BACI</name>
<protein>
    <submittedName>
        <fullName evidence="1">Uncharacterized protein</fullName>
    </submittedName>
</protein>
<organism evidence="1 2">
    <name type="scientific">Evansella caseinilytica</name>
    <dbReference type="NCBI Taxonomy" id="1503961"/>
    <lineage>
        <taxon>Bacteria</taxon>
        <taxon>Bacillati</taxon>
        <taxon>Bacillota</taxon>
        <taxon>Bacilli</taxon>
        <taxon>Bacillales</taxon>
        <taxon>Bacillaceae</taxon>
        <taxon>Evansella</taxon>
    </lineage>
</organism>
<dbReference type="STRING" id="1503961.SAMN05421736_101143"/>
<dbReference type="EMBL" id="FNPI01000001">
    <property type="protein sequence ID" value="SDY01509.1"/>
    <property type="molecule type" value="Genomic_DNA"/>
</dbReference>
<keyword evidence="2" id="KW-1185">Reference proteome</keyword>